<reference evidence="2" key="1">
    <citation type="submission" date="2022-07" db="EMBL/GenBank/DDBJ databases">
        <title>Tahibacter sp., a new gammaproteobacterium isolated from the silt sample collected at pig farm.</title>
        <authorList>
            <person name="Chen H."/>
        </authorList>
    </citation>
    <scope>NUCLEOTIDE SEQUENCE</scope>
    <source>
        <strain evidence="2">P2K</strain>
    </source>
</reference>
<sequence length="182" mass="20374">MALHWKLLLAVAVLLPFAEFGLRCDTQWMGRKAAVLMTAQAVENFRSDCGRLPYSLDELIGPVAVPAVCQGRRYVGESGLRDGYGYLHYWKSASDAVFVVRSTGRDRVFGTADDYASDSDEPGSWHWPWPDPHKEWLAWLQPFRPVLGFLLIPILLVIAAFSFTQAVISAVAELVPRIGRRP</sequence>
<keyword evidence="1" id="KW-0472">Membrane</keyword>
<accession>A0ABT1QPU0</accession>
<proteinExistence type="predicted"/>
<evidence type="ECO:0000313" key="2">
    <source>
        <dbReference type="EMBL" id="MCQ4164300.1"/>
    </source>
</evidence>
<dbReference type="InterPro" id="IPR045584">
    <property type="entry name" value="Pilin-like"/>
</dbReference>
<organism evidence="2 3">
    <name type="scientific">Tahibacter harae</name>
    <dbReference type="NCBI Taxonomy" id="2963937"/>
    <lineage>
        <taxon>Bacteria</taxon>
        <taxon>Pseudomonadati</taxon>
        <taxon>Pseudomonadota</taxon>
        <taxon>Gammaproteobacteria</taxon>
        <taxon>Lysobacterales</taxon>
        <taxon>Rhodanobacteraceae</taxon>
        <taxon>Tahibacter</taxon>
    </lineage>
</organism>
<dbReference type="RefSeq" id="WP_255913044.1">
    <property type="nucleotide sequence ID" value="NZ_JANFQO010000004.1"/>
</dbReference>
<dbReference type="SUPFAM" id="SSF54523">
    <property type="entry name" value="Pili subunits"/>
    <property type="match status" value="1"/>
</dbReference>
<keyword evidence="1" id="KW-0812">Transmembrane</keyword>
<keyword evidence="3" id="KW-1185">Reference proteome</keyword>
<dbReference type="Proteomes" id="UP001165498">
    <property type="component" value="Unassembled WGS sequence"/>
</dbReference>
<name>A0ABT1QPU0_9GAMM</name>
<dbReference type="EMBL" id="JANFQO010000004">
    <property type="protein sequence ID" value="MCQ4164300.1"/>
    <property type="molecule type" value="Genomic_DNA"/>
</dbReference>
<keyword evidence="1" id="KW-1133">Transmembrane helix</keyword>
<evidence type="ECO:0000313" key="3">
    <source>
        <dbReference type="Proteomes" id="UP001165498"/>
    </source>
</evidence>
<feature type="transmembrane region" description="Helical" evidence="1">
    <location>
        <begin position="146"/>
        <end position="172"/>
    </location>
</feature>
<evidence type="ECO:0008006" key="4">
    <source>
        <dbReference type="Google" id="ProtNLM"/>
    </source>
</evidence>
<gene>
    <name evidence="2" type="ORF">NM961_06200</name>
</gene>
<protein>
    <recommendedName>
        <fullName evidence="4">Type II secretion system protein GspG C-terminal domain-containing protein</fullName>
    </recommendedName>
</protein>
<evidence type="ECO:0000256" key="1">
    <source>
        <dbReference type="SAM" id="Phobius"/>
    </source>
</evidence>
<comment type="caution">
    <text evidence="2">The sequence shown here is derived from an EMBL/GenBank/DDBJ whole genome shotgun (WGS) entry which is preliminary data.</text>
</comment>